<evidence type="ECO:0000313" key="2">
    <source>
        <dbReference type="Proteomes" id="UP000478505"/>
    </source>
</evidence>
<comment type="caution">
    <text evidence="1">The sequence shown here is derived from an EMBL/GenBank/DDBJ whole genome shotgun (WGS) entry which is preliminary data.</text>
</comment>
<proteinExistence type="predicted"/>
<dbReference type="AlphaFoldDB" id="A0A6B3R4Y7"/>
<dbReference type="GO" id="GO:0016301">
    <property type="term" value="F:kinase activity"/>
    <property type="evidence" value="ECO:0007669"/>
    <property type="project" value="UniProtKB-KW"/>
</dbReference>
<accession>A0A6B3R4Y7</accession>
<reference evidence="1 2" key="1">
    <citation type="submission" date="2020-02" db="EMBL/GenBank/DDBJ databases">
        <title>Flavobacteriaceae Psychroflexus bacterium YR1-1, complete genome.</title>
        <authorList>
            <person name="Li Y."/>
            <person name="Wu S."/>
        </authorList>
    </citation>
    <scope>NUCLEOTIDE SEQUENCE [LARGE SCALE GENOMIC DNA]</scope>
    <source>
        <strain evidence="1 2">YR1-1</strain>
    </source>
</reference>
<sequence length="200" mass="23796">MSIETHRDHEKLREVLDKTLHRFKNNLQTQLSLMNIQTATNRSYFDDKHVLVDRMFALTHVYDLYYVSNKEEDLPVDSRVSLQSFLYQFFQYLKNSSPKIEFDLSDISDITIEVDDLLILSYVIIEINDFKKSLDDDLSFEVIHKNKKVNIRFSFSSLDSHQKFEELFEGQLKILDLMVMQLKGKMDYMSNYLKLTFPIL</sequence>
<dbReference type="RefSeq" id="WP_164004958.1">
    <property type="nucleotide sequence ID" value="NZ_JAAIKD010000004.1"/>
</dbReference>
<organism evidence="1 2">
    <name type="scientific">Psychroflexus aurantiacus</name>
    <dbReference type="NCBI Taxonomy" id="2709310"/>
    <lineage>
        <taxon>Bacteria</taxon>
        <taxon>Pseudomonadati</taxon>
        <taxon>Bacteroidota</taxon>
        <taxon>Flavobacteriia</taxon>
        <taxon>Flavobacteriales</taxon>
        <taxon>Flavobacteriaceae</taxon>
        <taxon>Psychroflexus</taxon>
    </lineage>
</organism>
<name>A0A6B3R4Y7_9FLAO</name>
<keyword evidence="1" id="KW-0808">Transferase</keyword>
<protein>
    <submittedName>
        <fullName evidence="1">Histidine kinase</fullName>
    </submittedName>
</protein>
<keyword evidence="1" id="KW-0418">Kinase</keyword>
<keyword evidence="2" id="KW-1185">Reference proteome</keyword>
<dbReference type="Proteomes" id="UP000478505">
    <property type="component" value="Unassembled WGS sequence"/>
</dbReference>
<dbReference type="EMBL" id="JAAIKD010000004">
    <property type="protein sequence ID" value="NEV94237.1"/>
    <property type="molecule type" value="Genomic_DNA"/>
</dbReference>
<evidence type="ECO:0000313" key="1">
    <source>
        <dbReference type="EMBL" id="NEV94237.1"/>
    </source>
</evidence>
<gene>
    <name evidence="1" type="ORF">G3567_08790</name>
</gene>